<proteinExistence type="predicted"/>
<feature type="domain" description="PAC" evidence="8">
    <location>
        <begin position="303"/>
        <end position="354"/>
    </location>
</feature>
<feature type="domain" description="PAC" evidence="8">
    <location>
        <begin position="431"/>
        <end position="483"/>
    </location>
</feature>
<evidence type="ECO:0000313" key="9">
    <source>
        <dbReference type="EMBL" id="SFN74168.1"/>
    </source>
</evidence>
<feature type="coiled-coil region" evidence="6">
    <location>
        <begin position="467"/>
        <end position="501"/>
    </location>
</feature>
<evidence type="ECO:0000313" key="10">
    <source>
        <dbReference type="Proteomes" id="UP000199153"/>
    </source>
</evidence>
<dbReference type="InterPro" id="IPR035965">
    <property type="entry name" value="PAS-like_dom_sf"/>
</dbReference>
<keyword evidence="4" id="KW-0808">Transferase</keyword>
<comment type="catalytic activity">
    <reaction evidence="1">
        <text>ATP + protein L-histidine = ADP + protein N-phospho-L-histidine.</text>
        <dbReference type="EC" id="2.7.13.3"/>
    </reaction>
</comment>
<dbReference type="PANTHER" id="PTHR43304">
    <property type="entry name" value="PHYTOCHROME-LIKE PROTEIN CPH1"/>
    <property type="match status" value="1"/>
</dbReference>
<dbReference type="GO" id="GO:0000155">
    <property type="term" value="F:phosphorelay sensor kinase activity"/>
    <property type="evidence" value="ECO:0007669"/>
    <property type="project" value="InterPro"/>
</dbReference>
<dbReference type="PROSITE" id="PS50112">
    <property type="entry name" value="PAS"/>
    <property type="match status" value="2"/>
</dbReference>
<protein>
    <recommendedName>
        <fullName evidence="2">histidine kinase</fullName>
        <ecNumber evidence="2">2.7.13.3</ecNumber>
    </recommendedName>
</protein>
<dbReference type="OrthoDB" id="9781208at2"/>
<dbReference type="InterPro" id="IPR000700">
    <property type="entry name" value="PAS-assoc_C"/>
</dbReference>
<dbReference type="InterPro" id="IPR052162">
    <property type="entry name" value="Sensor_kinase/Photoreceptor"/>
</dbReference>
<evidence type="ECO:0000256" key="5">
    <source>
        <dbReference type="ARBA" id="ARBA00022777"/>
    </source>
</evidence>
<dbReference type="EC" id="2.7.13.3" evidence="2"/>
<dbReference type="InterPro" id="IPR001610">
    <property type="entry name" value="PAC"/>
</dbReference>
<evidence type="ECO:0000259" key="8">
    <source>
        <dbReference type="PROSITE" id="PS50113"/>
    </source>
</evidence>
<evidence type="ECO:0000256" key="3">
    <source>
        <dbReference type="ARBA" id="ARBA00022553"/>
    </source>
</evidence>
<dbReference type="InterPro" id="IPR036097">
    <property type="entry name" value="HisK_dim/P_sf"/>
</dbReference>
<dbReference type="SUPFAM" id="SSF47384">
    <property type="entry name" value="Homodimeric domain of signal transducing histidine kinase"/>
    <property type="match status" value="1"/>
</dbReference>
<dbReference type="EMBL" id="FOVL01000015">
    <property type="protein sequence ID" value="SFN74168.1"/>
    <property type="molecule type" value="Genomic_DNA"/>
</dbReference>
<keyword evidence="5" id="KW-0418">Kinase</keyword>
<keyword evidence="6" id="KW-0175">Coiled coil</keyword>
<dbReference type="NCBIfam" id="TIGR00229">
    <property type="entry name" value="sensory_box"/>
    <property type="match status" value="3"/>
</dbReference>
<dbReference type="Proteomes" id="UP000199153">
    <property type="component" value="Unassembled WGS sequence"/>
</dbReference>
<dbReference type="PROSITE" id="PS50113">
    <property type="entry name" value="PAC"/>
    <property type="match status" value="2"/>
</dbReference>
<organism evidence="9 10">
    <name type="scientific">Salegentibacter flavus</name>
    <dbReference type="NCBI Taxonomy" id="287099"/>
    <lineage>
        <taxon>Bacteria</taxon>
        <taxon>Pseudomonadati</taxon>
        <taxon>Bacteroidota</taxon>
        <taxon>Flavobacteriia</taxon>
        <taxon>Flavobacteriales</taxon>
        <taxon>Flavobacteriaceae</taxon>
        <taxon>Salegentibacter</taxon>
    </lineage>
</organism>
<accession>A0A1I5BHF2</accession>
<dbReference type="SMART" id="SM00091">
    <property type="entry name" value="PAS"/>
    <property type="match status" value="3"/>
</dbReference>
<dbReference type="Pfam" id="PF13426">
    <property type="entry name" value="PAS_9"/>
    <property type="match status" value="1"/>
</dbReference>
<dbReference type="SMART" id="SM00086">
    <property type="entry name" value="PAC"/>
    <property type="match status" value="3"/>
</dbReference>
<dbReference type="InterPro" id="IPR000014">
    <property type="entry name" value="PAS"/>
</dbReference>
<keyword evidence="3" id="KW-0597">Phosphoprotein</keyword>
<dbReference type="AlphaFoldDB" id="A0A1I5BHF2"/>
<evidence type="ECO:0000259" key="7">
    <source>
        <dbReference type="PROSITE" id="PS50112"/>
    </source>
</evidence>
<dbReference type="Pfam" id="PF08448">
    <property type="entry name" value="PAS_4"/>
    <property type="match status" value="2"/>
</dbReference>
<feature type="domain" description="PAS" evidence="7">
    <location>
        <begin position="109"/>
        <end position="151"/>
    </location>
</feature>
<feature type="domain" description="PAS" evidence="7">
    <location>
        <begin position="231"/>
        <end position="301"/>
    </location>
</feature>
<name>A0A1I5BHF2_9FLAO</name>
<keyword evidence="10" id="KW-1185">Reference proteome</keyword>
<reference evidence="9 10" key="1">
    <citation type="submission" date="2016-10" db="EMBL/GenBank/DDBJ databases">
        <authorList>
            <person name="de Groot N.N."/>
        </authorList>
    </citation>
    <scope>NUCLEOTIDE SEQUENCE [LARGE SCALE GENOMIC DNA]</scope>
    <source>
        <strain evidence="9 10">DSM 17794</strain>
    </source>
</reference>
<dbReference type="Gene3D" id="1.10.287.130">
    <property type="match status" value="1"/>
</dbReference>
<evidence type="ECO:0000256" key="4">
    <source>
        <dbReference type="ARBA" id="ARBA00022679"/>
    </source>
</evidence>
<dbReference type="CDD" id="cd00130">
    <property type="entry name" value="PAS"/>
    <property type="match status" value="1"/>
</dbReference>
<sequence length="525" mass="60011">MKKSSAIFTVSKDLKVLSCTKNALQLFPEITFQENEAENLLNYFPGKLHHSITESLEAAFDGGVIRFETEVNRKQQVLSFSFSPIISEEGIIDKLSLVIEEGSGITNEVEHQLRNVIEYSSLAIFLSKPSGAILDMNETACEMFGYSPQEFQKLGRGGIFLQDKALEDTLRIRAENKEVKNELTGIRKNGEYFPCEMHSVVYKNHQGKLRASTGILDISEKKRQEQQAENSRQAFESLFHYNPDAVYAFDLDGNFTSGNMSSLGMTEMEEEELLKSSFIPFIDERDLQNVMEHSRKAAMGEIQRYTTRFIGKNGTKKVLDVTNFPIYVNNEITGVYGIAKDITRQMKAEKRLREERNMLKAIIDNIPDYIFVNDIKHRAILVNRKFYQELLNVRSEKEALGLTAFDYYNEKEAREIIEDNERVINSGESVINREDEVPNKDGSRETVLLTKVLLTDRDGNTTGLVGIARNITSLKKQKLELERLNAELEVRARELSVSNQELEQFAYIASHDLQEPLRMVTGFFR</sequence>
<evidence type="ECO:0000256" key="6">
    <source>
        <dbReference type="SAM" id="Coils"/>
    </source>
</evidence>
<dbReference type="STRING" id="287099.SAMN05660413_02386"/>
<dbReference type="PANTHER" id="PTHR43304:SF1">
    <property type="entry name" value="PAC DOMAIN-CONTAINING PROTEIN"/>
    <property type="match status" value="1"/>
</dbReference>
<evidence type="ECO:0000256" key="1">
    <source>
        <dbReference type="ARBA" id="ARBA00000085"/>
    </source>
</evidence>
<dbReference type="RefSeq" id="WP_093409965.1">
    <property type="nucleotide sequence ID" value="NZ_FOVL01000015.1"/>
</dbReference>
<gene>
    <name evidence="9" type="ORF">SAMN05660413_02386</name>
</gene>
<dbReference type="SUPFAM" id="SSF55785">
    <property type="entry name" value="PYP-like sensor domain (PAS domain)"/>
    <property type="match status" value="3"/>
</dbReference>
<evidence type="ECO:0000256" key="2">
    <source>
        <dbReference type="ARBA" id="ARBA00012438"/>
    </source>
</evidence>
<dbReference type="Gene3D" id="3.30.450.20">
    <property type="entry name" value="PAS domain"/>
    <property type="match status" value="3"/>
</dbReference>
<dbReference type="InterPro" id="IPR013656">
    <property type="entry name" value="PAS_4"/>
</dbReference>